<evidence type="ECO:0000313" key="5">
    <source>
        <dbReference type="EMBL" id="CAD9206007.1"/>
    </source>
</evidence>
<protein>
    <recommendedName>
        <fullName evidence="3">Thioredoxin domain-containing protein</fullName>
    </recommendedName>
</protein>
<dbReference type="EMBL" id="HBGG01016073">
    <property type="protein sequence ID" value="CAD9206006.1"/>
    <property type="molecule type" value="Transcribed_RNA"/>
</dbReference>
<feature type="compositionally biased region" description="Polar residues" evidence="2">
    <location>
        <begin position="14"/>
        <end position="25"/>
    </location>
</feature>
<organism evidence="4">
    <name type="scientific">Tetraselmis chuii</name>
    <dbReference type="NCBI Taxonomy" id="63592"/>
    <lineage>
        <taxon>Eukaryota</taxon>
        <taxon>Viridiplantae</taxon>
        <taxon>Chlorophyta</taxon>
        <taxon>core chlorophytes</taxon>
        <taxon>Chlorodendrophyceae</taxon>
        <taxon>Chlorodendrales</taxon>
        <taxon>Chlorodendraceae</taxon>
        <taxon>Tetraselmis</taxon>
    </lineage>
</organism>
<dbReference type="PANTHER" id="PTHR43601">
    <property type="entry name" value="THIOREDOXIN, MITOCHONDRIAL"/>
    <property type="match status" value="1"/>
</dbReference>
<dbReference type="InterPro" id="IPR036249">
    <property type="entry name" value="Thioredoxin-like_sf"/>
</dbReference>
<evidence type="ECO:0000256" key="2">
    <source>
        <dbReference type="SAM" id="MobiDB-lite"/>
    </source>
</evidence>
<evidence type="ECO:0000259" key="3">
    <source>
        <dbReference type="PROSITE" id="PS51352"/>
    </source>
</evidence>
<dbReference type="Gene3D" id="3.40.30.10">
    <property type="entry name" value="Glutaredoxin"/>
    <property type="match status" value="1"/>
</dbReference>
<evidence type="ECO:0000256" key="1">
    <source>
        <dbReference type="ARBA" id="ARBA00008987"/>
    </source>
</evidence>
<dbReference type="EMBL" id="HBGG01016074">
    <property type="protein sequence ID" value="CAD9206007.1"/>
    <property type="molecule type" value="Transcribed_RNA"/>
</dbReference>
<feature type="domain" description="Thioredoxin" evidence="3">
    <location>
        <begin position="63"/>
        <end position="203"/>
    </location>
</feature>
<evidence type="ECO:0000313" key="4">
    <source>
        <dbReference type="EMBL" id="CAD9206006.1"/>
    </source>
</evidence>
<proteinExistence type="inferred from homology"/>
<comment type="similarity">
    <text evidence="1">Belongs to the thioredoxin family.</text>
</comment>
<sequence>MSPVTLSAMPPTAGSLTAQGSSTSQTPVAVARSAAIRAPVRLSMRGTGEVMQRPSVGSGSRRLSVRAAAEETTAEVAQEEAPKRLKWWEKDMHPNMVDIDSMEHFLEQMSGAGERLVIVDFYAHWCHACRGLYPRLARLMKDNPDILLLKVEFDSNKTITKSLGIKVLPYFHFYRGSKGKVAAFSASLKKLDRLKDAIETHNGPMSNLESVVYHTIEELVETKEENGVKKGDKK</sequence>
<dbReference type="GO" id="GO:0045454">
    <property type="term" value="P:cell redox homeostasis"/>
    <property type="evidence" value="ECO:0007669"/>
    <property type="project" value="TreeGrafter"/>
</dbReference>
<dbReference type="Pfam" id="PF00085">
    <property type="entry name" value="Thioredoxin"/>
    <property type="match status" value="1"/>
</dbReference>
<dbReference type="PANTHER" id="PTHR43601:SF32">
    <property type="entry name" value="THIOREDOXIN-LIKE 2-2, CHLOROPLASTIC"/>
    <property type="match status" value="1"/>
</dbReference>
<accession>A0A6U1GQG8</accession>
<name>A0A6U1GQG8_9CHLO</name>
<dbReference type="SUPFAM" id="SSF52833">
    <property type="entry name" value="Thioredoxin-like"/>
    <property type="match status" value="1"/>
</dbReference>
<gene>
    <name evidence="4" type="ORF">TCHU04912_LOCUS8242</name>
    <name evidence="5" type="ORF">TCHU04912_LOCUS8243</name>
</gene>
<dbReference type="InterPro" id="IPR013766">
    <property type="entry name" value="Thioredoxin_domain"/>
</dbReference>
<reference evidence="4" key="1">
    <citation type="submission" date="2021-01" db="EMBL/GenBank/DDBJ databases">
        <authorList>
            <person name="Corre E."/>
            <person name="Pelletier E."/>
            <person name="Niang G."/>
            <person name="Scheremetjew M."/>
            <person name="Finn R."/>
            <person name="Kale V."/>
            <person name="Holt S."/>
            <person name="Cochrane G."/>
            <person name="Meng A."/>
            <person name="Brown T."/>
            <person name="Cohen L."/>
        </authorList>
    </citation>
    <scope>NUCLEOTIDE SEQUENCE</scope>
    <source>
        <strain evidence="4">PLY429</strain>
    </source>
</reference>
<dbReference type="CDD" id="cd02947">
    <property type="entry name" value="TRX_family"/>
    <property type="match status" value="1"/>
</dbReference>
<feature type="region of interest" description="Disordered" evidence="2">
    <location>
        <begin position="1"/>
        <end position="25"/>
    </location>
</feature>
<dbReference type="PROSITE" id="PS51352">
    <property type="entry name" value="THIOREDOXIN_2"/>
    <property type="match status" value="1"/>
</dbReference>
<dbReference type="AlphaFoldDB" id="A0A6U1GQG8"/>